<dbReference type="PANTHER" id="PTHR31956:SF36">
    <property type="entry name" value="NON-HEMOLYTIC PHOSPHOLIPASE C"/>
    <property type="match status" value="1"/>
</dbReference>
<comment type="similarity">
    <text evidence="1">Belongs to the bacterial phospholipase C family.</text>
</comment>
<name>F8GTN8_CUPNN</name>
<evidence type="ECO:0000256" key="3">
    <source>
        <dbReference type="ARBA" id="ARBA00022801"/>
    </source>
</evidence>
<dbReference type="HOGENOM" id="CLU_008770_1_0_4"/>
<evidence type="ECO:0000313" key="7">
    <source>
        <dbReference type="Proteomes" id="UP000006798"/>
    </source>
</evidence>
<dbReference type="GeneID" id="34305691"/>
<gene>
    <name evidence="6" type="primary">plcN2</name>
    <name evidence="6" type="ordered locus">CNE_2c10260</name>
</gene>
<dbReference type="Pfam" id="PF04185">
    <property type="entry name" value="Phosphoesterase"/>
    <property type="match status" value="1"/>
</dbReference>
<dbReference type="EC" id="3.1.4.3" evidence="2"/>
<dbReference type="GO" id="GO:0016042">
    <property type="term" value="P:lipid catabolic process"/>
    <property type="evidence" value="ECO:0007669"/>
    <property type="project" value="InterPro"/>
</dbReference>
<dbReference type="Proteomes" id="UP000006798">
    <property type="component" value="Chromosome 2"/>
</dbReference>
<keyword evidence="4" id="KW-0732">Signal</keyword>
<dbReference type="InterPro" id="IPR007312">
    <property type="entry name" value="Phosphoesterase"/>
</dbReference>
<evidence type="ECO:0000256" key="4">
    <source>
        <dbReference type="SAM" id="SignalP"/>
    </source>
</evidence>
<feature type="domain" description="Bacterial phospholipase C C-terminal" evidence="5">
    <location>
        <begin position="522"/>
        <end position="610"/>
    </location>
</feature>
<accession>F8GTN8</accession>
<organism evidence="6 7">
    <name type="scientific">Cupriavidus necator (strain ATCC 43291 / DSM 13513 / CCUG 52238 / LMG 8453 / N-1)</name>
    <name type="common">Ralstonia eutropha</name>
    <dbReference type="NCBI Taxonomy" id="1042878"/>
    <lineage>
        <taxon>Bacteria</taxon>
        <taxon>Pseudomonadati</taxon>
        <taxon>Pseudomonadota</taxon>
        <taxon>Betaproteobacteria</taxon>
        <taxon>Burkholderiales</taxon>
        <taxon>Burkholderiaceae</taxon>
        <taxon>Cupriavidus</taxon>
    </lineage>
</organism>
<dbReference type="InterPro" id="IPR008475">
    <property type="entry name" value="PLipase_C_C"/>
</dbReference>
<dbReference type="PANTHER" id="PTHR31956">
    <property type="entry name" value="NON-SPECIFIC PHOSPHOLIPASE C4-RELATED"/>
    <property type="match status" value="1"/>
</dbReference>
<dbReference type="Gene3D" id="3.40.720.10">
    <property type="entry name" value="Alkaline Phosphatase, subunit A"/>
    <property type="match status" value="2"/>
</dbReference>
<evidence type="ECO:0000256" key="1">
    <source>
        <dbReference type="ARBA" id="ARBA00009717"/>
    </source>
</evidence>
<dbReference type="RefSeq" id="WP_013952701.1">
    <property type="nucleotide sequence ID" value="NC_015723.1"/>
</dbReference>
<feature type="signal peptide" evidence="4">
    <location>
        <begin position="1"/>
        <end position="33"/>
    </location>
</feature>
<dbReference type="PROSITE" id="PS51318">
    <property type="entry name" value="TAT"/>
    <property type="match status" value="1"/>
</dbReference>
<dbReference type="InterPro" id="IPR017850">
    <property type="entry name" value="Alkaline_phosphatase_core_sf"/>
</dbReference>
<evidence type="ECO:0000256" key="2">
    <source>
        <dbReference type="ARBA" id="ARBA00012018"/>
    </source>
</evidence>
<proteinExistence type="inferred from homology"/>
<sequence>MTKIDRRTFLTGAVKSAAAASVLSMLPPSIARALAVPAAVNTGTIQDVQHVVILMQENRALDHYFGAMRGVRGFGDRFPVPVPSGKPVWYESNGTREITPFHLDSATVNALRVSGTPHSFMDAQNAWNQGRFGFWAKYKNDHSMGYYRREDIPFQYALAEAFTLCDAYHCSHAGGTDPNRITFMSGSNYNPAMREAGRNCTLDDAEVNNLRCSVGGKLPTPGYTYKGSAFQWSTLPELLQAKGVSWRIYQNPNANWGGLLHGGLAFKSFRESQPGNPLYDNGMSSWTIEQLAAHVRDDTLPAVSWILPTPAQSEHPGGPSSATEGAAFINTVLTALTANPEVWSKTVFFITFDENDGFFDHMPPAAVPSYDANGVLHGKSTVDVTGEYFDTAGNTALDGTTTSGETIRLRPYGFGPRVPMYVISPWTRGGWINSQVFDHTSMGRFLEQRFGITVPAISPWHRAVAGDLTSVFDFRTPNDQVFPTLPDTSNYQQVIAEQLAKPKATAPAVPASLFQETGTKYSRALPYVLHASALAEPTIGKLKLIFSNTGEQGTVFHVYDRLHLDQIPRRYTVEPGKTLDDEWDARTTDNGRYDLAVYGPNGFVRMFKGQLPADAMADAPEVRVCYDLDKGSVYLSARNDSKGAVNGGGKPLTLVVTPNAYRNDGPWQLHITAGAEVEHHWPLQESGNWYDFTVTEAESGFERRFAGRLETGQHGVTDPAMATGLG</sequence>
<dbReference type="Pfam" id="PF05506">
    <property type="entry name" value="PLipase_C_C"/>
    <property type="match status" value="2"/>
</dbReference>
<dbReference type="AlphaFoldDB" id="F8GTN8"/>
<evidence type="ECO:0000259" key="5">
    <source>
        <dbReference type="Pfam" id="PF05506"/>
    </source>
</evidence>
<keyword evidence="3 6" id="KW-0378">Hydrolase</keyword>
<feature type="domain" description="Bacterial phospholipase C C-terminal" evidence="5">
    <location>
        <begin position="620"/>
        <end position="708"/>
    </location>
</feature>
<dbReference type="InterPro" id="IPR017767">
    <property type="entry name" value="PC-PLC"/>
</dbReference>
<feature type="chain" id="PRO_5003371945" description="phospholipase C" evidence="4">
    <location>
        <begin position="34"/>
        <end position="726"/>
    </location>
</feature>
<reference evidence="6 7" key="1">
    <citation type="journal article" date="2011" name="J. Bacteriol.">
        <title>Complete genome sequence of the type strain Cupriavidus necator N-1.</title>
        <authorList>
            <person name="Poehlein A."/>
            <person name="Kusian B."/>
            <person name="Friedrich B."/>
            <person name="Daniel R."/>
            <person name="Bowien B."/>
        </authorList>
    </citation>
    <scope>NUCLEOTIDE SEQUENCE [LARGE SCALE GENOMIC DNA]</scope>
    <source>
        <strain evidence="7">ATCC 43291 / DSM 13513 / CCUG 52238 / LMG 8453 / N-1</strain>
    </source>
</reference>
<dbReference type="GO" id="GO:0034480">
    <property type="term" value="F:phosphatidylcholine phospholipase C activity"/>
    <property type="evidence" value="ECO:0007669"/>
    <property type="project" value="UniProtKB-EC"/>
</dbReference>
<dbReference type="EMBL" id="CP002878">
    <property type="protein sequence ID" value="AEI79995.1"/>
    <property type="molecule type" value="Genomic_DNA"/>
</dbReference>
<dbReference type="InterPro" id="IPR006311">
    <property type="entry name" value="TAT_signal"/>
</dbReference>
<dbReference type="KEGG" id="cnc:CNE_2c10260"/>
<dbReference type="NCBIfam" id="TIGR03396">
    <property type="entry name" value="PC_PLC"/>
    <property type="match status" value="1"/>
</dbReference>
<evidence type="ECO:0000313" key="6">
    <source>
        <dbReference type="EMBL" id="AEI79995.1"/>
    </source>
</evidence>
<protein>
    <recommendedName>
        <fullName evidence="2">phospholipase C</fullName>
        <ecNumber evidence="2">3.1.4.3</ecNumber>
    </recommendedName>
</protein>